<proteinExistence type="inferred from homology"/>
<dbReference type="PANTHER" id="PTHR45866:SF1">
    <property type="entry name" value="DNA GYRASE SUBUNIT B, MITOCHONDRIAL"/>
    <property type="match status" value="1"/>
</dbReference>
<dbReference type="InterPro" id="IPR013760">
    <property type="entry name" value="Topo_IIA-like_dom_sf"/>
</dbReference>
<dbReference type="AlphaFoldDB" id="A0A6J6FXI6"/>
<keyword evidence="4" id="KW-0067">ATP-binding</keyword>
<dbReference type="GO" id="GO:0003677">
    <property type="term" value="F:DNA binding"/>
    <property type="evidence" value="ECO:0007669"/>
    <property type="project" value="UniProtKB-KW"/>
</dbReference>
<dbReference type="GO" id="GO:0006265">
    <property type="term" value="P:DNA topological change"/>
    <property type="evidence" value="ECO:0007669"/>
    <property type="project" value="InterPro"/>
</dbReference>
<gene>
    <name evidence="9" type="ORF">UFOPK1775_00733</name>
</gene>
<dbReference type="PRINTS" id="PR01159">
    <property type="entry name" value="DNAGYRASEB"/>
</dbReference>
<evidence type="ECO:0000313" key="9">
    <source>
        <dbReference type="EMBL" id="CAB4593070.1"/>
    </source>
</evidence>
<evidence type="ECO:0000256" key="1">
    <source>
        <dbReference type="ARBA" id="ARBA00000185"/>
    </source>
</evidence>
<evidence type="ECO:0000259" key="8">
    <source>
        <dbReference type="Pfam" id="PF00986"/>
    </source>
</evidence>
<reference evidence="9" key="1">
    <citation type="submission" date="2020-05" db="EMBL/GenBank/DDBJ databases">
        <authorList>
            <person name="Chiriac C."/>
            <person name="Salcher M."/>
            <person name="Ghai R."/>
            <person name="Kavagutti S V."/>
        </authorList>
    </citation>
    <scope>NUCLEOTIDE SEQUENCE</scope>
</reference>
<dbReference type="Gene3D" id="3.40.50.670">
    <property type="match status" value="1"/>
</dbReference>
<keyword evidence="7" id="KW-0413">Isomerase</keyword>
<dbReference type="InterPro" id="IPR013759">
    <property type="entry name" value="Topo_IIA_B_C"/>
</dbReference>
<organism evidence="9">
    <name type="scientific">freshwater metagenome</name>
    <dbReference type="NCBI Taxonomy" id="449393"/>
    <lineage>
        <taxon>unclassified sequences</taxon>
        <taxon>metagenomes</taxon>
        <taxon>ecological metagenomes</taxon>
    </lineage>
</organism>
<accession>A0A6J6FXI6</accession>
<dbReference type="InterPro" id="IPR000565">
    <property type="entry name" value="Topo_IIA_B"/>
</dbReference>
<dbReference type="PANTHER" id="PTHR45866">
    <property type="entry name" value="DNA GYRASE/TOPOISOMERASE SUBUNIT B"/>
    <property type="match status" value="1"/>
</dbReference>
<protein>
    <submittedName>
        <fullName evidence="9">Unannotated protein</fullName>
    </submittedName>
</protein>
<evidence type="ECO:0000256" key="6">
    <source>
        <dbReference type="ARBA" id="ARBA00023125"/>
    </source>
</evidence>
<comment type="catalytic activity">
    <reaction evidence="1">
        <text>ATP-dependent breakage, passage and rejoining of double-stranded DNA.</text>
        <dbReference type="EC" id="5.6.2.2"/>
    </reaction>
</comment>
<keyword evidence="5" id="KW-0799">Topoisomerase</keyword>
<dbReference type="GO" id="GO:0003918">
    <property type="term" value="F:DNA topoisomerase type II (double strand cut, ATP-hydrolyzing) activity"/>
    <property type="evidence" value="ECO:0007669"/>
    <property type="project" value="UniProtKB-EC"/>
</dbReference>
<evidence type="ECO:0000256" key="5">
    <source>
        <dbReference type="ARBA" id="ARBA00023029"/>
    </source>
</evidence>
<evidence type="ECO:0000256" key="4">
    <source>
        <dbReference type="ARBA" id="ARBA00022840"/>
    </source>
</evidence>
<dbReference type="SUPFAM" id="SSF56719">
    <property type="entry name" value="Type II DNA topoisomerase"/>
    <property type="match status" value="1"/>
</dbReference>
<evidence type="ECO:0000256" key="7">
    <source>
        <dbReference type="ARBA" id="ARBA00023235"/>
    </source>
</evidence>
<keyword evidence="6" id="KW-0238">DNA-binding</keyword>
<keyword evidence="3" id="KW-0547">Nucleotide-binding</keyword>
<comment type="similarity">
    <text evidence="2">Belongs to the type II topoisomerase GyrB family.</text>
</comment>
<sequence length="60" mass="6698">MDADQLRETTMDPAARTLRRITISDAAAAEAMFELLMGNDVAPRKEFISTAEIDRDRIDA</sequence>
<dbReference type="GO" id="GO:0005524">
    <property type="term" value="F:ATP binding"/>
    <property type="evidence" value="ECO:0007669"/>
    <property type="project" value="UniProtKB-KW"/>
</dbReference>
<evidence type="ECO:0000256" key="2">
    <source>
        <dbReference type="ARBA" id="ARBA00010708"/>
    </source>
</evidence>
<dbReference type="InterPro" id="IPR002288">
    <property type="entry name" value="DNA_gyrase_B_C"/>
</dbReference>
<dbReference type="Pfam" id="PF00986">
    <property type="entry name" value="DNA_gyraseB_C"/>
    <property type="match status" value="1"/>
</dbReference>
<feature type="domain" description="DNA gyrase B subunit C-terminal" evidence="8">
    <location>
        <begin position="1"/>
        <end position="48"/>
    </location>
</feature>
<name>A0A6J6FXI6_9ZZZZ</name>
<evidence type="ECO:0000256" key="3">
    <source>
        <dbReference type="ARBA" id="ARBA00022741"/>
    </source>
</evidence>
<dbReference type="EMBL" id="CAEZUB010000084">
    <property type="protein sequence ID" value="CAB4593070.1"/>
    <property type="molecule type" value="Genomic_DNA"/>
</dbReference>